<evidence type="ECO:0000259" key="7">
    <source>
        <dbReference type="PROSITE" id="PS51060"/>
    </source>
</evidence>
<evidence type="ECO:0000256" key="6">
    <source>
        <dbReference type="SAM" id="MobiDB-lite"/>
    </source>
</evidence>
<evidence type="ECO:0000259" key="8">
    <source>
        <dbReference type="PROSITE" id="PS51977"/>
    </source>
</evidence>
<sequence length="241" mass="26820">MEGEPAGKTCYIPEDQPGPASKKLRAADDGPDGNEPAATAGQKHAVYFCTLTKADVKKNMNSFCKLQVTMAETKYKVHRQSGRVGDKNLLCKEWGVFPGENEARKLFEVLLFEETGYIWKDREKSDPIDGKYAWLEMAQGGDVADGSSSSLKPDLHINDLNFDPRQMPLGRLSRRQIQKGLDALDALAAAIRNKANEVEKNKKMSLFYTLYPCNVGGKKNKLPKLLIDDITELKKAIKSLL</sequence>
<dbReference type="SMART" id="SM00773">
    <property type="entry name" value="WGR"/>
    <property type="match status" value="1"/>
</dbReference>
<keyword evidence="4" id="KW-0520">NAD</keyword>
<dbReference type="EC" id="2.4.2.30" evidence="1"/>
<keyword evidence="9" id="KW-1185">Reference proteome</keyword>
<dbReference type="GO" id="GO:0005730">
    <property type="term" value="C:nucleolus"/>
    <property type="evidence" value="ECO:0007669"/>
    <property type="project" value="TreeGrafter"/>
</dbReference>
<dbReference type="InterPro" id="IPR004102">
    <property type="entry name" value="Poly(ADP-ribose)pol_reg_dom"/>
</dbReference>
<evidence type="ECO:0000256" key="5">
    <source>
        <dbReference type="ARBA" id="ARBA00033987"/>
    </source>
</evidence>
<dbReference type="PROSITE" id="PS51977">
    <property type="entry name" value="WGR"/>
    <property type="match status" value="1"/>
</dbReference>
<dbReference type="GeneID" id="108667561"/>
<dbReference type="RefSeq" id="XP_018010092.1">
    <property type="nucleotide sequence ID" value="XM_018154603.2"/>
</dbReference>
<feature type="domain" description="PARP alpha-helical" evidence="7">
    <location>
        <begin position="133"/>
        <end position="241"/>
    </location>
</feature>
<dbReference type="PANTHER" id="PTHR10459:SF60">
    <property type="entry name" value="POLY [ADP-RIBOSE] POLYMERASE 2"/>
    <property type="match status" value="1"/>
</dbReference>
<dbReference type="SUPFAM" id="SSF142921">
    <property type="entry name" value="WGR domain-like"/>
    <property type="match status" value="1"/>
</dbReference>
<dbReference type="InterPro" id="IPR036930">
    <property type="entry name" value="WGR_dom_sf"/>
</dbReference>
<reference evidence="10 11" key="1">
    <citation type="submission" date="2025-04" db="UniProtKB">
        <authorList>
            <consortium name="RefSeq"/>
        </authorList>
    </citation>
    <scope>IDENTIFICATION</scope>
    <source>
        <tissue evidence="10 11">Whole organism</tissue>
    </source>
</reference>
<evidence type="ECO:0000256" key="4">
    <source>
        <dbReference type="ARBA" id="ARBA00023027"/>
    </source>
</evidence>
<gene>
    <name evidence="10 11" type="primary">LOC108667561</name>
</gene>
<dbReference type="PANTHER" id="PTHR10459">
    <property type="entry name" value="DNA LIGASE"/>
    <property type="match status" value="1"/>
</dbReference>
<dbReference type="KEGG" id="hazt:108667561"/>
<dbReference type="GO" id="GO:0003950">
    <property type="term" value="F:NAD+ poly-ADP-ribosyltransferase activity"/>
    <property type="evidence" value="ECO:0007669"/>
    <property type="project" value="UniProtKB-EC"/>
</dbReference>
<dbReference type="Proteomes" id="UP000694843">
    <property type="component" value="Unplaced"/>
</dbReference>
<protein>
    <recommendedName>
        <fullName evidence="1">NAD(+) ADP-ribosyltransferase</fullName>
        <ecNumber evidence="1">2.4.2.30</ecNumber>
    </recommendedName>
</protein>
<dbReference type="InterPro" id="IPR036616">
    <property type="entry name" value="Poly(ADP-ribose)pol_reg_dom_sf"/>
</dbReference>
<dbReference type="RefSeq" id="XP_018010091.1">
    <property type="nucleotide sequence ID" value="XM_018154602.2"/>
</dbReference>
<dbReference type="InterPro" id="IPR050800">
    <property type="entry name" value="ARTD/PARP"/>
</dbReference>
<dbReference type="GO" id="GO:0006302">
    <property type="term" value="P:double-strand break repair"/>
    <property type="evidence" value="ECO:0007669"/>
    <property type="project" value="TreeGrafter"/>
</dbReference>
<dbReference type="SUPFAM" id="SSF47587">
    <property type="entry name" value="Domain of poly(ADP-ribose) polymerase"/>
    <property type="match status" value="1"/>
</dbReference>
<accession>A0A8B7N8C2</accession>
<dbReference type="InterPro" id="IPR008893">
    <property type="entry name" value="WGR_domain"/>
</dbReference>
<evidence type="ECO:0000256" key="1">
    <source>
        <dbReference type="ARBA" id="ARBA00012020"/>
    </source>
</evidence>
<organism evidence="9 10">
    <name type="scientific">Hyalella azteca</name>
    <name type="common">Amphipod</name>
    <dbReference type="NCBI Taxonomy" id="294128"/>
    <lineage>
        <taxon>Eukaryota</taxon>
        <taxon>Metazoa</taxon>
        <taxon>Ecdysozoa</taxon>
        <taxon>Arthropoda</taxon>
        <taxon>Crustacea</taxon>
        <taxon>Multicrustacea</taxon>
        <taxon>Malacostraca</taxon>
        <taxon>Eumalacostraca</taxon>
        <taxon>Peracarida</taxon>
        <taxon>Amphipoda</taxon>
        <taxon>Senticaudata</taxon>
        <taxon>Talitrida</taxon>
        <taxon>Talitroidea</taxon>
        <taxon>Hyalellidae</taxon>
        <taxon>Hyalella</taxon>
    </lineage>
</organism>
<keyword evidence="3" id="KW-0808">Transferase</keyword>
<comment type="catalytic activity">
    <reaction evidence="5">
        <text>NAD(+) + (ADP-D-ribosyl)n-acceptor = nicotinamide + (ADP-D-ribosyl)n+1-acceptor + H(+).</text>
        <dbReference type="EC" id="2.4.2.30"/>
    </reaction>
</comment>
<feature type="region of interest" description="Disordered" evidence="6">
    <location>
        <begin position="1"/>
        <end position="38"/>
    </location>
</feature>
<dbReference type="Gene3D" id="1.20.142.10">
    <property type="entry name" value="Poly(ADP-ribose) polymerase, regulatory domain"/>
    <property type="match status" value="1"/>
</dbReference>
<evidence type="ECO:0000313" key="11">
    <source>
        <dbReference type="RefSeq" id="XP_018010092.1"/>
    </source>
</evidence>
<dbReference type="Pfam" id="PF05406">
    <property type="entry name" value="WGR"/>
    <property type="match status" value="1"/>
</dbReference>
<evidence type="ECO:0000313" key="10">
    <source>
        <dbReference type="RefSeq" id="XP_018010091.1"/>
    </source>
</evidence>
<evidence type="ECO:0000256" key="3">
    <source>
        <dbReference type="ARBA" id="ARBA00022679"/>
    </source>
</evidence>
<feature type="domain" description="WGR" evidence="8">
    <location>
        <begin position="43"/>
        <end position="132"/>
    </location>
</feature>
<dbReference type="AlphaFoldDB" id="A0A8B7N8C2"/>
<dbReference type="Pfam" id="PF02877">
    <property type="entry name" value="PARP_reg"/>
    <property type="match status" value="1"/>
</dbReference>
<keyword evidence="2" id="KW-0328">Glycosyltransferase</keyword>
<dbReference type="GO" id="GO:1990404">
    <property type="term" value="F:NAD+-protein mono-ADP-ribosyltransferase activity"/>
    <property type="evidence" value="ECO:0007669"/>
    <property type="project" value="TreeGrafter"/>
</dbReference>
<dbReference type="GO" id="GO:0070212">
    <property type="term" value="P:protein poly-ADP-ribosylation"/>
    <property type="evidence" value="ECO:0007669"/>
    <property type="project" value="TreeGrafter"/>
</dbReference>
<name>A0A8B7N8C2_HYAAZ</name>
<evidence type="ECO:0000313" key="9">
    <source>
        <dbReference type="Proteomes" id="UP000694843"/>
    </source>
</evidence>
<dbReference type="PROSITE" id="PS51060">
    <property type="entry name" value="PARP_ALPHA_HD"/>
    <property type="match status" value="1"/>
</dbReference>
<proteinExistence type="predicted"/>
<evidence type="ECO:0000256" key="2">
    <source>
        <dbReference type="ARBA" id="ARBA00022676"/>
    </source>
</evidence>